<keyword evidence="14" id="KW-1185">Reference proteome</keyword>
<dbReference type="GO" id="GO:0006935">
    <property type="term" value="P:chemotaxis"/>
    <property type="evidence" value="ECO:0007669"/>
    <property type="project" value="UniProtKB-KW"/>
</dbReference>
<dbReference type="InterPro" id="IPR005503">
    <property type="entry name" value="FliL"/>
</dbReference>
<dbReference type="GO" id="GO:0009425">
    <property type="term" value="C:bacterial-type flagellum basal body"/>
    <property type="evidence" value="ECO:0007669"/>
    <property type="project" value="InterPro"/>
</dbReference>
<keyword evidence="9 10" id="KW-0472">Membrane</keyword>
<organism evidence="13">
    <name type="scientific">Gymnodinialimonas phycosphaerae</name>
    <dbReference type="NCBI Taxonomy" id="2841589"/>
    <lineage>
        <taxon>Bacteria</taxon>
        <taxon>Pseudomonadati</taxon>
        <taxon>Pseudomonadota</taxon>
        <taxon>Alphaproteobacteria</taxon>
        <taxon>Rhodobacterales</taxon>
        <taxon>Paracoccaceae</taxon>
        <taxon>Gymnodinialimonas</taxon>
    </lineage>
</organism>
<protein>
    <recommendedName>
        <fullName evidence="10">Flagellar protein FliL</fullName>
    </recommendedName>
</protein>
<keyword evidence="4" id="KW-1003">Cell membrane</keyword>
<dbReference type="GO" id="GO:0071973">
    <property type="term" value="P:bacterial-type flagellum-dependent cell motility"/>
    <property type="evidence" value="ECO:0007669"/>
    <property type="project" value="InterPro"/>
</dbReference>
<dbReference type="EMBL" id="CP078073">
    <property type="protein sequence ID" value="QXL86748.1"/>
    <property type="molecule type" value="Genomic_DNA"/>
</dbReference>
<keyword evidence="5 10" id="KW-0145">Chemotaxis</keyword>
<evidence type="ECO:0000313" key="14">
    <source>
        <dbReference type="Proteomes" id="UP000693972"/>
    </source>
</evidence>
<evidence type="ECO:0000256" key="11">
    <source>
        <dbReference type="SAM" id="MobiDB-lite"/>
    </source>
</evidence>
<keyword evidence="13" id="KW-0969">Cilium</keyword>
<feature type="region of interest" description="Disordered" evidence="11">
    <location>
        <begin position="28"/>
        <end position="84"/>
    </location>
</feature>
<dbReference type="AlphaFoldDB" id="A0A975TSC1"/>
<dbReference type="Pfam" id="PF03748">
    <property type="entry name" value="FliL"/>
    <property type="match status" value="1"/>
</dbReference>
<evidence type="ECO:0000256" key="6">
    <source>
        <dbReference type="ARBA" id="ARBA00022692"/>
    </source>
</evidence>
<sequence>MKRLLLPIILLFVGVGGGVGAGLMLGGDDAPASEADDAQGAEDEHAEEDDGHGEDDADDHAGDDGHGEDEDHGEPARVEPAGEGTEYVRINNQFVVPIVRNGAVRSLVVLSLSLEVDTGGSSAVFNYEPRLRDSFLRVMFAHANAGGFDGRFTEAEALAPLRSALREAAQSVLGRGSTYDVLITDITRQDA</sequence>
<dbReference type="EMBL" id="JAIMBW010000001">
    <property type="protein sequence ID" value="MBY4894063.1"/>
    <property type="molecule type" value="Genomic_DNA"/>
</dbReference>
<evidence type="ECO:0000256" key="7">
    <source>
        <dbReference type="ARBA" id="ARBA00022779"/>
    </source>
</evidence>
<comment type="subcellular location">
    <subcellularLocation>
        <location evidence="10">Cell inner membrane</location>
    </subcellularLocation>
    <subcellularLocation>
        <location evidence="2">Cell membrane</location>
        <topology evidence="2">Single-pass membrane protein</topology>
    </subcellularLocation>
</comment>
<comment type="similarity">
    <text evidence="3 10">Belongs to the FliL family.</text>
</comment>
<evidence type="ECO:0000256" key="10">
    <source>
        <dbReference type="RuleBase" id="RU364125"/>
    </source>
</evidence>
<evidence type="ECO:0000256" key="3">
    <source>
        <dbReference type="ARBA" id="ARBA00008281"/>
    </source>
</evidence>
<dbReference type="RefSeq" id="WP_257893683.1">
    <property type="nucleotide sequence ID" value="NZ_JAIMBW010000001.1"/>
</dbReference>
<keyword evidence="13" id="KW-0966">Cell projection</keyword>
<keyword evidence="8" id="KW-1133">Transmembrane helix</keyword>
<evidence type="ECO:0000256" key="5">
    <source>
        <dbReference type="ARBA" id="ARBA00022500"/>
    </source>
</evidence>
<evidence type="ECO:0000313" key="12">
    <source>
        <dbReference type="EMBL" id="MBY4894063.1"/>
    </source>
</evidence>
<gene>
    <name evidence="12" type="ORF">KUL25_14990</name>
    <name evidence="13" type="ORF">KUL25_14995</name>
</gene>
<keyword evidence="10" id="KW-0997">Cell inner membrane</keyword>
<reference evidence="13 14" key="1">
    <citation type="submission" date="2021-07" db="EMBL/GenBank/DDBJ databases">
        <title>Karlodiniumbacter phycospheric gen. nov., sp. nov., a phycosphere bacterium isolated from karlodinium veneficum.</title>
        <authorList>
            <person name="Peng Y."/>
            <person name="Jiang L."/>
            <person name="Lee J."/>
        </authorList>
    </citation>
    <scope>NUCLEOTIDE SEQUENCE</scope>
    <source>
        <strain evidence="13 14">N5</strain>
    </source>
</reference>
<dbReference type="GO" id="GO:0005886">
    <property type="term" value="C:plasma membrane"/>
    <property type="evidence" value="ECO:0007669"/>
    <property type="project" value="UniProtKB-SubCell"/>
</dbReference>
<keyword evidence="13" id="KW-0282">Flagellum</keyword>
<evidence type="ECO:0000256" key="8">
    <source>
        <dbReference type="ARBA" id="ARBA00022989"/>
    </source>
</evidence>
<comment type="function">
    <text evidence="1 10">Controls the rotational direction of flagella during chemotaxis.</text>
</comment>
<evidence type="ECO:0000256" key="2">
    <source>
        <dbReference type="ARBA" id="ARBA00004162"/>
    </source>
</evidence>
<keyword evidence="7 10" id="KW-0283">Flagellar rotation</keyword>
<accession>A0A975TSC1</accession>
<evidence type="ECO:0000256" key="9">
    <source>
        <dbReference type="ARBA" id="ARBA00023136"/>
    </source>
</evidence>
<feature type="compositionally biased region" description="Acidic residues" evidence="11">
    <location>
        <begin position="34"/>
        <end position="58"/>
    </location>
</feature>
<name>A0A975TSC1_9RHOB</name>
<keyword evidence="6" id="KW-0812">Transmembrane</keyword>
<evidence type="ECO:0000256" key="4">
    <source>
        <dbReference type="ARBA" id="ARBA00022475"/>
    </source>
</evidence>
<evidence type="ECO:0000256" key="1">
    <source>
        <dbReference type="ARBA" id="ARBA00002254"/>
    </source>
</evidence>
<proteinExistence type="inferred from homology"/>
<dbReference type="Proteomes" id="UP000693972">
    <property type="component" value="Unassembled WGS sequence"/>
</dbReference>
<evidence type="ECO:0000313" key="13">
    <source>
        <dbReference type="EMBL" id="QXL86748.1"/>
    </source>
</evidence>